<proteinExistence type="predicted"/>
<dbReference type="Proteomes" id="UP000735302">
    <property type="component" value="Unassembled WGS sequence"/>
</dbReference>
<accession>A0AAV4BER1</accession>
<organism evidence="1 2">
    <name type="scientific">Plakobranchus ocellatus</name>
    <dbReference type="NCBI Taxonomy" id="259542"/>
    <lineage>
        <taxon>Eukaryota</taxon>
        <taxon>Metazoa</taxon>
        <taxon>Spiralia</taxon>
        <taxon>Lophotrochozoa</taxon>
        <taxon>Mollusca</taxon>
        <taxon>Gastropoda</taxon>
        <taxon>Heterobranchia</taxon>
        <taxon>Euthyneura</taxon>
        <taxon>Panpulmonata</taxon>
        <taxon>Sacoglossa</taxon>
        <taxon>Placobranchoidea</taxon>
        <taxon>Plakobranchidae</taxon>
        <taxon>Plakobranchus</taxon>
    </lineage>
</organism>
<name>A0AAV4BER1_9GAST</name>
<keyword evidence="1" id="KW-0808">Transferase</keyword>
<dbReference type="GO" id="GO:0003964">
    <property type="term" value="F:RNA-directed DNA polymerase activity"/>
    <property type="evidence" value="ECO:0007669"/>
    <property type="project" value="UniProtKB-KW"/>
</dbReference>
<keyword evidence="2" id="KW-1185">Reference proteome</keyword>
<evidence type="ECO:0000313" key="2">
    <source>
        <dbReference type="Proteomes" id="UP000735302"/>
    </source>
</evidence>
<dbReference type="EMBL" id="BLXT01004871">
    <property type="protein sequence ID" value="GFO17673.1"/>
    <property type="molecule type" value="Genomic_DNA"/>
</dbReference>
<sequence length="75" mass="8458">MAILEGSEDPVVRSIEPHLRTGRKWKVEEAVNQAKKGLSIKEVIGITQTGRKRLLGSKGMNWWSKTESKAKKIEI</sequence>
<comment type="caution">
    <text evidence="1">The sequence shown here is derived from an EMBL/GenBank/DDBJ whole genome shotgun (WGS) entry which is preliminary data.</text>
</comment>
<gene>
    <name evidence="1" type="ORF">PoB_004417800</name>
</gene>
<protein>
    <submittedName>
        <fullName evidence="1">Reverse transcriptase</fullName>
    </submittedName>
</protein>
<keyword evidence="1" id="KW-0548">Nucleotidyltransferase</keyword>
<dbReference type="AlphaFoldDB" id="A0AAV4BER1"/>
<reference evidence="1 2" key="1">
    <citation type="journal article" date="2021" name="Elife">
        <title>Chloroplast acquisition without the gene transfer in kleptoplastic sea slugs, Plakobranchus ocellatus.</title>
        <authorList>
            <person name="Maeda T."/>
            <person name="Takahashi S."/>
            <person name="Yoshida T."/>
            <person name="Shimamura S."/>
            <person name="Takaki Y."/>
            <person name="Nagai Y."/>
            <person name="Toyoda A."/>
            <person name="Suzuki Y."/>
            <person name="Arimoto A."/>
            <person name="Ishii H."/>
            <person name="Satoh N."/>
            <person name="Nishiyama T."/>
            <person name="Hasebe M."/>
            <person name="Maruyama T."/>
            <person name="Minagawa J."/>
            <person name="Obokata J."/>
            <person name="Shigenobu S."/>
        </authorList>
    </citation>
    <scope>NUCLEOTIDE SEQUENCE [LARGE SCALE GENOMIC DNA]</scope>
</reference>
<evidence type="ECO:0000313" key="1">
    <source>
        <dbReference type="EMBL" id="GFO17673.1"/>
    </source>
</evidence>
<keyword evidence="1" id="KW-0695">RNA-directed DNA polymerase</keyword>